<dbReference type="EMBL" id="VUMY01000001">
    <property type="protein sequence ID" value="MST48724.1"/>
    <property type="molecule type" value="Genomic_DNA"/>
</dbReference>
<sequence length="352" mass="35726">MIDFRYHLVSLVAVFLALAVGIVLGAGPLAQPIGDTLTGQVDKLREDRNALSNQLTETKAKLATSDKVGEQFAGRIFNNVLSGVQVALVVLPGADGEDVKNVSAKLGQAGGAVSAQVNLRPEFFSADKKAYREALSGQITQYLDDPTRATTPETTLAAAVGQLVFVGQNEALTGILTVADTPLLQVTAPAEAPARIAVIVGPRTSKATPSQSEPTDKTKPAATPESAYLEFARTLNSFAGGAVVFGAAATITDLVSVIRVDPNPVSTVDGIGSESALLTLPFALVATINGTVGAWGSGQGASALVPPLNLTVNPAEPPAQPSQPSQPAQPAPPAPAAPGASQPPAGQAPPAA</sequence>
<keyword evidence="3" id="KW-1185">Reference proteome</keyword>
<feature type="compositionally biased region" description="Pro residues" evidence="1">
    <location>
        <begin position="327"/>
        <end position="336"/>
    </location>
</feature>
<dbReference type="GO" id="GO:0055070">
    <property type="term" value="P:copper ion homeostasis"/>
    <property type="evidence" value="ECO:0007669"/>
    <property type="project" value="InterPro"/>
</dbReference>
<proteinExistence type="predicted"/>
<comment type="caution">
    <text evidence="2">The sequence shown here is derived from an EMBL/GenBank/DDBJ whole genome shotgun (WGS) entry which is preliminary data.</text>
</comment>
<evidence type="ECO:0000313" key="3">
    <source>
        <dbReference type="Proteomes" id="UP000442535"/>
    </source>
</evidence>
<accession>A0A7K0JZZ3</accession>
<organism evidence="2 3">
    <name type="scientific">Mobiluncus porci</name>
    <dbReference type="NCBI Taxonomy" id="2652278"/>
    <lineage>
        <taxon>Bacteria</taxon>
        <taxon>Bacillati</taxon>
        <taxon>Actinomycetota</taxon>
        <taxon>Actinomycetes</taxon>
        <taxon>Actinomycetales</taxon>
        <taxon>Actinomycetaceae</taxon>
        <taxon>Mobiluncus</taxon>
    </lineage>
</organism>
<dbReference type="RefSeq" id="WP_154542669.1">
    <property type="nucleotide sequence ID" value="NZ_VUMY01000001.1"/>
</dbReference>
<reference evidence="2 3" key="1">
    <citation type="submission" date="2019-08" db="EMBL/GenBank/DDBJ databases">
        <title>In-depth cultivation of the pig gut microbiome towards novel bacterial diversity and tailored functional studies.</title>
        <authorList>
            <person name="Wylensek D."/>
            <person name="Hitch T.C.A."/>
            <person name="Clavel T."/>
        </authorList>
    </citation>
    <scope>NUCLEOTIDE SEQUENCE [LARGE SCALE GENOMIC DNA]</scope>
    <source>
        <strain evidence="2 3">RF-GAM-744-WT-7</strain>
    </source>
</reference>
<feature type="region of interest" description="Disordered" evidence="1">
    <location>
        <begin position="308"/>
        <end position="352"/>
    </location>
</feature>
<feature type="compositionally biased region" description="Low complexity" evidence="1">
    <location>
        <begin position="337"/>
        <end position="352"/>
    </location>
</feature>
<dbReference type="InterPro" id="IPR021522">
    <property type="entry name" value="MctB"/>
</dbReference>
<dbReference type="Pfam" id="PF11382">
    <property type="entry name" value="MctB"/>
    <property type="match status" value="1"/>
</dbReference>
<feature type="region of interest" description="Disordered" evidence="1">
    <location>
        <begin position="203"/>
        <end position="222"/>
    </location>
</feature>
<dbReference type="AlphaFoldDB" id="A0A7K0JZZ3"/>
<evidence type="ECO:0000313" key="2">
    <source>
        <dbReference type="EMBL" id="MST48724.1"/>
    </source>
</evidence>
<dbReference type="GO" id="GO:0016020">
    <property type="term" value="C:membrane"/>
    <property type="evidence" value="ECO:0007669"/>
    <property type="project" value="InterPro"/>
</dbReference>
<evidence type="ECO:0000256" key="1">
    <source>
        <dbReference type="SAM" id="MobiDB-lite"/>
    </source>
</evidence>
<name>A0A7K0JZZ3_9ACTO</name>
<protein>
    <submittedName>
        <fullName evidence="2">Copper transporter</fullName>
    </submittedName>
</protein>
<gene>
    <name evidence="2" type="ORF">FYJ63_00360</name>
</gene>
<dbReference type="Proteomes" id="UP000442535">
    <property type="component" value="Unassembled WGS sequence"/>
</dbReference>